<dbReference type="Proteomes" id="UP000180253">
    <property type="component" value="Unassembled WGS sequence"/>
</dbReference>
<feature type="transmembrane region" description="Helical" evidence="1">
    <location>
        <begin position="68"/>
        <end position="89"/>
    </location>
</feature>
<dbReference type="OrthoDB" id="6292848at2"/>
<evidence type="ECO:0000313" key="3">
    <source>
        <dbReference type="Proteomes" id="UP000180253"/>
    </source>
</evidence>
<keyword evidence="1" id="KW-1133">Transmembrane helix</keyword>
<accession>A0A1S1NBE7</accession>
<evidence type="ECO:0000313" key="2">
    <source>
        <dbReference type="EMBL" id="OHU96744.1"/>
    </source>
</evidence>
<feature type="transmembrane region" description="Helical" evidence="1">
    <location>
        <begin position="36"/>
        <end position="56"/>
    </location>
</feature>
<dbReference type="RefSeq" id="WP_139158782.1">
    <property type="nucleotide sequence ID" value="NZ_CBCSHD010000001.1"/>
</dbReference>
<feature type="transmembrane region" description="Helical" evidence="1">
    <location>
        <begin position="9"/>
        <end position="30"/>
    </location>
</feature>
<proteinExistence type="predicted"/>
<evidence type="ECO:0000256" key="1">
    <source>
        <dbReference type="SAM" id="Phobius"/>
    </source>
</evidence>
<keyword evidence="1" id="KW-0812">Transmembrane</keyword>
<dbReference type="STRING" id="327939.BIW53_05315"/>
<protein>
    <submittedName>
        <fullName evidence="2">Uncharacterized protein</fullName>
    </submittedName>
</protein>
<gene>
    <name evidence="2" type="ORF">BIW53_05315</name>
</gene>
<reference evidence="2 3" key="1">
    <citation type="submission" date="2016-10" db="EMBL/GenBank/DDBJ databases">
        <title>Pseudoalteromonas amylolytica sp. nov., isolated from the surface seawater.</title>
        <authorList>
            <person name="Wu Y.-H."/>
            <person name="Cheng H."/>
            <person name="Jin X.-B."/>
            <person name="Wang C.-S."/>
            <person name="Xu X.-W."/>
        </authorList>
    </citation>
    <scope>NUCLEOTIDE SEQUENCE [LARGE SCALE GENOMIC DNA]</scope>
    <source>
        <strain evidence="2 3">JCM 12483</strain>
    </source>
</reference>
<comment type="caution">
    <text evidence="2">The sequence shown here is derived from an EMBL/GenBank/DDBJ whole genome shotgun (WGS) entry which is preliminary data.</text>
</comment>
<feature type="transmembrane region" description="Helical" evidence="1">
    <location>
        <begin position="95"/>
        <end position="115"/>
    </location>
</feature>
<dbReference type="EMBL" id="MNAN01000026">
    <property type="protein sequence ID" value="OHU96744.1"/>
    <property type="molecule type" value="Genomic_DNA"/>
</dbReference>
<keyword evidence="1" id="KW-0472">Membrane</keyword>
<name>A0A1S1NBE7_9GAMM</name>
<organism evidence="2 3">
    <name type="scientific">Pseudoalteromonas byunsanensis</name>
    <dbReference type="NCBI Taxonomy" id="327939"/>
    <lineage>
        <taxon>Bacteria</taxon>
        <taxon>Pseudomonadati</taxon>
        <taxon>Pseudomonadota</taxon>
        <taxon>Gammaproteobacteria</taxon>
        <taxon>Alteromonadales</taxon>
        <taxon>Pseudoalteromonadaceae</taxon>
        <taxon>Pseudoalteromonas</taxon>
    </lineage>
</organism>
<dbReference type="AlphaFoldDB" id="A0A1S1NBE7"/>
<keyword evidence="3" id="KW-1185">Reference proteome</keyword>
<sequence>MFFKYVLRLLIWPASFGWFGVSLISVFVYLRDLDASFSALISLLGALTGLLSLLVMNVTALRYPNISVYHVLLSQIGCGILGYVMYVGIFSEPLLVLSGFNLLVAACILTFAHLFDMNK</sequence>